<dbReference type="EMBL" id="KY747497">
    <property type="protein sequence ID" value="ASK51256.1"/>
    <property type="molecule type" value="Genomic_DNA"/>
</dbReference>
<keyword evidence="10 16" id="KW-1133">Transmembrane helix</keyword>
<evidence type="ECO:0000256" key="13">
    <source>
        <dbReference type="ARBA" id="ARBA00034668"/>
    </source>
</evidence>
<evidence type="ECO:0000256" key="16">
    <source>
        <dbReference type="SAM" id="Phobius"/>
    </source>
</evidence>
<keyword evidence="7" id="KW-0261">Viral envelope protein</keyword>
<dbReference type="OrthoDB" id="18505at10239"/>
<dbReference type="InterPro" id="IPR010367">
    <property type="entry name" value="Poxvirus_G3"/>
</dbReference>
<evidence type="ECO:0000256" key="1">
    <source>
        <dbReference type="ARBA" id="ARBA00004381"/>
    </source>
</evidence>
<keyword evidence="8" id="KW-0426">Late protein</keyword>
<name>A0A220T6C1_9POXV</name>
<keyword evidence="4" id="KW-1162">Viral penetration into host cytoplasm</keyword>
<evidence type="ECO:0000256" key="9">
    <source>
        <dbReference type="ARBA" id="ARBA00022968"/>
    </source>
</evidence>
<evidence type="ECO:0000256" key="14">
    <source>
        <dbReference type="ARBA" id="ARBA00034771"/>
    </source>
</evidence>
<dbReference type="Pfam" id="PF06129">
    <property type="entry name" value="Chordopox_G3"/>
    <property type="match status" value="1"/>
</dbReference>
<feature type="transmembrane region" description="Helical" evidence="16">
    <location>
        <begin position="6"/>
        <end position="23"/>
    </location>
</feature>
<keyword evidence="5 16" id="KW-0812">Transmembrane</keyword>
<evidence type="ECO:0000256" key="3">
    <source>
        <dbReference type="ARBA" id="ARBA00022521"/>
    </source>
</evidence>
<evidence type="ECO:0000256" key="11">
    <source>
        <dbReference type="ARBA" id="ARBA00023136"/>
    </source>
</evidence>
<evidence type="ECO:0000256" key="12">
    <source>
        <dbReference type="ARBA" id="ARBA00023296"/>
    </source>
</evidence>
<accession>A0A220T6C1</accession>
<comment type="function">
    <text evidence="13">Component of the entry fusion complex (EFC), which consists of 11 proteins. During cell infection, this complex mediates entry of the virion core into the host cytoplasm by a two-step mechanism consisting of lipid mixing of the viral and cellular membranes and subsequent pore formation.</text>
</comment>
<evidence type="ECO:0000256" key="5">
    <source>
        <dbReference type="ARBA" id="ARBA00022692"/>
    </source>
</evidence>
<comment type="subcellular location">
    <subcellularLocation>
        <location evidence="1">Virion membrane</location>
        <topology evidence="1">Single-pass membrane protein</topology>
    </subcellularLocation>
</comment>
<gene>
    <name evidence="17" type="ORF">EPTV-WA-055</name>
</gene>
<comment type="similarity">
    <text evidence="14">Belongs to the orthopoxvirus OPG086 family.</text>
</comment>
<keyword evidence="18" id="KW-1185">Reference proteome</keyword>
<protein>
    <recommendedName>
        <fullName evidence="15">Entry-fusion complex protein OPG086</fullName>
    </recommendedName>
</protein>
<keyword evidence="2" id="KW-1168">Fusion of virus membrane with host membrane</keyword>
<dbReference type="GO" id="GO:0055036">
    <property type="term" value="C:virion membrane"/>
    <property type="evidence" value="ECO:0007669"/>
    <property type="project" value="UniProtKB-SubCell"/>
</dbReference>
<keyword evidence="12" id="KW-1160">Virus entry into host cell</keyword>
<evidence type="ECO:0000256" key="6">
    <source>
        <dbReference type="ARBA" id="ARBA00022844"/>
    </source>
</evidence>
<dbReference type="GO" id="GO:0019031">
    <property type="term" value="C:viral envelope"/>
    <property type="evidence" value="ECO:0007669"/>
    <property type="project" value="UniProtKB-KW"/>
</dbReference>
<dbReference type="Proteomes" id="UP000217428">
    <property type="component" value="Segment"/>
</dbReference>
<dbReference type="GO" id="GO:0046718">
    <property type="term" value="P:symbiont entry into host cell"/>
    <property type="evidence" value="ECO:0007669"/>
    <property type="project" value="UniProtKB-KW"/>
</dbReference>
<dbReference type="GO" id="GO:0019064">
    <property type="term" value="P:fusion of virus membrane with host plasma membrane"/>
    <property type="evidence" value="ECO:0007669"/>
    <property type="project" value="UniProtKB-KW"/>
</dbReference>
<keyword evidence="11 16" id="KW-0472">Membrane</keyword>
<reference evidence="17 18" key="1">
    <citation type="journal article" date="2017" name="Virus Genes">
        <title>Characterization of Eptesipoxvirus, a novel poxvirus from a microchiropteran bat.</title>
        <authorList>
            <person name="Tu S.L."/>
            <person name="Nakazawa Y."/>
            <person name="Gao J."/>
            <person name="Wilkins K."/>
            <person name="Gallardo-Romero N."/>
            <person name="Li Y."/>
            <person name="Emerson G.L."/>
            <person name="Carroll D.S."/>
            <person name="Upton C."/>
        </authorList>
    </citation>
    <scope>NUCLEOTIDE SEQUENCE [LARGE SCALE GENOMIC DNA]</scope>
    <source>
        <strain evidence="17 18">Washington</strain>
    </source>
</reference>
<evidence type="ECO:0000256" key="15">
    <source>
        <dbReference type="ARBA" id="ARBA00034891"/>
    </source>
</evidence>
<evidence type="ECO:0000256" key="8">
    <source>
        <dbReference type="ARBA" id="ARBA00022921"/>
    </source>
</evidence>
<evidence type="ECO:0000313" key="18">
    <source>
        <dbReference type="Proteomes" id="UP000217428"/>
    </source>
</evidence>
<keyword evidence="6" id="KW-0946">Virion</keyword>
<keyword evidence="3" id="KW-1169">Fusion of virus membrane with host cell membrane</keyword>
<evidence type="ECO:0000256" key="7">
    <source>
        <dbReference type="ARBA" id="ARBA00022879"/>
    </source>
</evidence>
<organism evidence="17 18">
    <name type="scientific">Eptesipox virus</name>
    <dbReference type="NCBI Taxonomy" id="1329402"/>
    <lineage>
        <taxon>Viruses</taxon>
        <taxon>Varidnaviria</taxon>
        <taxon>Bamfordvirae</taxon>
        <taxon>Nucleocytoviricota</taxon>
        <taxon>Pokkesviricetes</taxon>
        <taxon>Chitovirales</taxon>
        <taxon>Poxviridae</taxon>
        <taxon>Chordopoxvirinae</taxon>
        <taxon>Vespertilionpoxvirus</taxon>
        <taxon>Vespertilionpoxvirus eptesipox</taxon>
    </lineage>
</organism>
<evidence type="ECO:0000313" key="17">
    <source>
        <dbReference type="EMBL" id="ASK51256.1"/>
    </source>
</evidence>
<keyword evidence="9" id="KW-0735">Signal-anchor</keyword>
<evidence type="ECO:0000256" key="10">
    <source>
        <dbReference type="ARBA" id="ARBA00022989"/>
    </source>
</evidence>
<proteinExistence type="inferred from homology"/>
<evidence type="ECO:0000256" key="2">
    <source>
        <dbReference type="ARBA" id="ARBA00022506"/>
    </source>
</evidence>
<sequence>MTSFIYFVFFIIFIVLAYFLSYYPTNKLQLSVVELEKENKRFKEIDNTFPASFNTILFSKGNTYTKSNVNTYYNSQLKTITVNVNSKKQIFHLDNEDDVYTLLPILLLSK</sequence>
<evidence type="ECO:0000256" key="4">
    <source>
        <dbReference type="ARBA" id="ARBA00022595"/>
    </source>
</evidence>